<organism evidence="8 9">
    <name type="scientific">Flaviflagellibacter deserti</name>
    <dbReference type="NCBI Taxonomy" id="2267266"/>
    <lineage>
        <taxon>Bacteria</taxon>
        <taxon>Pseudomonadati</taxon>
        <taxon>Pseudomonadota</taxon>
        <taxon>Alphaproteobacteria</taxon>
        <taxon>Hyphomicrobiales</taxon>
        <taxon>Flaviflagellibacter</taxon>
    </lineage>
</organism>
<keyword evidence="3 5" id="KW-0949">S-adenosyl-L-methionine</keyword>
<dbReference type="Gene3D" id="3.40.50.150">
    <property type="entry name" value="Vaccinia Virus protein VP39"/>
    <property type="match status" value="1"/>
</dbReference>
<evidence type="ECO:0000259" key="6">
    <source>
        <dbReference type="Pfam" id="PF05175"/>
    </source>
</evidence>
<dbReference type="RefSeq" id="WP_114957273.1">
    <property type="nucleotide sequence ID" value="NZ_JBHSJF010000002.1"/>
</dbReference>
<evidence type="ECO:0000256" key="2">
    <source>
        <dbReference type="ARBA" id="ARBA00022679"/>
    </source>
</evidence>
<feature type="binding site" evidence="5">
    <location>
        <position position="173"/>
    </location>
    <ligand>
        <name>S-adenosyl-L-methionine</name>
        <dbReference type="ChEBI" id="CHEBI:59789"/>
    </ligand>
</feature>
<keyword evidence="2 5" id="KW-0808">Transferase</keyword>
<evidence type="ECO:0000313" key="9">
    <source>
        <dbReference type="Proteomes" id="UP001595796"/>
    </source>
</evidence>
<feature type="binding site" evidence="5">
    <location>
        <begin position="121"/>
        <end position="125"/>
    </location>
    <ligand>
        <name>S-adenosyl-L-methionine</name>
        <dbReference type="ChEBI" id="CHEBI:59789"/>
    </ligand>
</feature>
<reference evidence="9" key="1">
    <citation type="journal article" date="2019" name="Int. J. Syst. Evol. Microbiol.">
        <title>The Global Catalogue of Microorganisms (GCM) 10K type strain sequencing project: providing services to taxonomists for standard genome sequencing and annotation.</title>
        <authorList>
            <consortium name="The Broad Institute Genomics Platform"/>
            <consortium name="The Broad Institute Genome Sequencing Center for Infectious Disease"/>
            <person name="Wu L."/>
            <person name="Ma J."/>
        </authorList>
    </citation>
    <scope>NUCLEOTIDE SEQUENCE [LARGE SCALE GENOMIC DNA]</scope>
    <source>
        <strain evidence="9">CGMCC 1.16444</strain>
    </source>
</reference>
<sequence>MRTRRDVLADAVERLRMARRDTPELDARVLLKEALKLSDTDVITKLDDPASPEGVVAFNCMVARRVRGEPVARIIGHREFWGMRFDLGPETLVPRPDTEILVESALAAFRRAPPKRVLDLGTGTGCILISVLSEFPEAAGVGVDKSERATAVARKNAERLGMNGRARFVVGDWASSLDGRFDLIVSNPPYIARGKIADLDVEVSVHDPHLALDGGSDGLHAYRRVAEESARLLPEGGVVIVELGEGQEKDVASIMREAGLKPEKAAPDLAGIPRALAALR</sequence>
<dbReference type="CDD" id="cd02440">
    <property type="entry name" value="AdoMet_MTases"/>
    <property type="match status" value="1"/>
</dbReference>
<dbReference type="InterPro" id="IPR004556">
    <property type="entry name" value="HemK-like"/>
</dbReference>
<evidence type="ECO:0000313" key="8">
    <source>
        <dbReference type="EMBL" id="MFC5066844.1"/>
    </source>
</evidence>
<protein>
    <recommendedName>
        <fullName evidence="5">Release factor glutamine methyltransferase</fullName>
        <shortName evidence="5">RF MTase</shortName>
        <ecNumber evidence="5">2.1.1.297</ecNumber>
    </recommendedName>
    <alternativeName>
        <fullName evidence="5">N5-glutamine methyltransferase PrmC</fullName>
    </alternativeName>
    <alternativeName>
        <fullName evidence="5">Protein-(glutamine-N5) MTase PrmC</fullName>
    </alternativeName>
    <alternativeName>
        <fullName evidence="5">Protein-glutamine N-methyltransferase PrmC</fullName>
    </alternativeName>
</protein>
<dbReference type="HAMAP" id="MF_02126">
    <property type="entry name" value="RF_methyltr_PrmC"/>
    <property type="match status" value="1"/>
</dbReference>
<dbReference type="InterPro" id="IPR040758">
    <property type="entry name" value="PrmC_N"/>
</dbReference>
<dbReference type="GO" id="GO:0102559">
    <property type="term" value="F:peptide chain release factor N(5)-glutamine methyltransferase activity"/>
    <property type="evidence" value="ECO:0007669"/>
    <property type="project" value="UniProtKB-EC"/>
</dbReference>
<evidence type="ECO:0000259" key="7">
    <source>
        <dbReference type="Pfam" id="PF17827"/>
    </source>
</evidence>
<dbReference type="GO" id="GO:0032259">
    <property type="term" value="P:methylation"/>
    <property type="evidence" value="ECO:0007669"/>
    <property type="project" value="UniProtKB-KW"/>
</dbReference>
<name>A0ABV9YXA2_9HYPH</name>
<dbReference type="PROSITE" id="PS00092">
    <property type="entry name" value="N6_MTASE"/>
    <property type="match status" value="1"/>
</dbReference>
<feature type="domain" description="Release factor glutamine methyltransferase N-terminal" evidence="7">
    <location>
        <begin position="6"/>
        <end position="76"/>
    </location>
</feature>
<keyword evidence="1 5" id="KW-0489">Methyltransferase</keyword>
<dbReference type="NCBIfam" id="TIGR00536">
    <property type="entry name" value="hemK_fam"/>
    <property type="match status" value="1"/>
</dbReference>
<evidence type="ECO:0000256" key="1">
    <source>
        <dbReference type="ARBA" id="ARBA00022603"/>
    </source>
</evidence>
<dbReference type="EMBL" id="JBHSJF010000002">
    <property type="protein sequence ID" value="MFC5066844.1"/>
    <property type="molecule type" value="Genomic_DNA"/>
</dbReference>
<dbReference type="InterPro" id="IPR050320">
    <property type="entry name" value="N5-glutamine_MTase"/>
</dbReference>
<accession>A0ABV9YXA2</accession>
<comment type="function">
    <text evidence="5">Methylates the class 1 translation termination release factors RF1/PrfA and RF2/PrfB on the glutamine residue of the universally conserved GGQ motif.</text>
</comment>
<feature type="binding site" evidence="5">
    <location>
        <begin position="187"/>
        <end position="190"/>
    </location>
    <ligand>
        <name>substrate</name>
    </ligand>
</feature>
<dbReference type="PANTHER" id="PTHR18895:SF74">
    <property type="entry name" value="MTRF1L RELEASE FACTOR GLUTAMINE METHYLTRANSFERASE"/>
    <property type="match status" value="1"/>
</dbReference>
<dbReference type="SUPFAM" id="SSF53335">
    <property type="entry name" value="S-adenosyl-L-methionine-dependent methyltransferases"/>
    <property type="match status" value="1"/>
</dbReference>
<dbReference type="PANTHER" id="PTHR18895">
    <property type="entry name" value="HEMK METHYLTRANSFERASE"/>
    <property type="match status" value="1"/>
</dbReference>
<feature type="binding site" evidence="5">
    <location>
        <position position="144"/>
    </location>
    <ligand>
        <name>S-adenosyl-L-methionine</name>
        <dbReference type="ChEBI" id="CHEBI:59789"/>
    </ligand>
</feature>
<dbReference type="InterPro" id="IPR029063">
    <property type="entry name" value="SAM-dependent_MTases_sf"/>
</dbReference>
<keyword evidence="9" id="KW-1185">Reference proteome</keyword>
<evidence type="ECO:0000256" key="3">
    <source>
        <dbReference type="ARBA" id="ARBA00022691"/>
    </source>
</evidence>
<dbReference type="Proteomes" id="UP001595796">
    <property type="component" value="Unassembled WGS sequence"/>
</dbReference>
<evidence type="ECO:0000256" key="5">
    <source>
        <dbReference type="HAMAP-Rule" id="MF_02126"/>
    </source>
</evidence>
<dbReference type="InterPro" id="IPR019874">
    <property type="entry name" value="RF_methyltr_PrmC"/>
</dbReference>
<dbReference type="InterPro" id="IPR007848">
    <property type="entry name" value="Small_mtfrase_dom"/>
</dbReference>
<dbReference type="Gene3D" id="1.10.8.10">
    <property type="entry name" value="DNA helicase RuvA subunit, C-terminal domain"/>
    <property type="match status" value="1"/>
</dbReference>
<dbReference type="Pfam" id="PF17827">
    <property type="entry name" value="PrmC_N"/>
    <property type="match status" value="1"/>
</dbReference>
<feature type="binding site" evidence="5">
    <location>
        <position position="187"/>
    </location>
    <ligand>
        <name>S-adenosyl-L-methionine</name>
        <dbReference type="ChEBI" id="CHEBI:59789"/>
    </ligand>
</feature>
<comment type="similarity">
    <text evidence="5">Belongs to the protein N5-glutamine methyltransferase family. PrmC subfamily.</text>
</comment>
<gene>
    <name evidence="5 8" type="primary">prmC</name>
    <name evidence="8" type="ORF">ACFPFW_02290</name>
</gene>
<dbReference type="InterPro" id="IPR002052">
    <property type="entry name" value="DNA_methylase_N6_adenine_CS"/>
</dbReference>
<dbReference type="Pfam" id="PF05175">
    <property type="entry name" value="MTS"/>
    <property type="match status" value="1"/>
</dbReference>
<dbReference type="EC" id="2.1.1.297" evidence="5"/>
<proteinExistence type="inferred from homology"/>
<evidence type="ECO:0000256" key="4">
    <source>
        <dbReference type="ARBA" id="ARBA00048391"/>
    </source>
</evidence>
<comment type="caution">
    <text evidence="8">The sequence shown here is derived from an EMBL/GenBank/DDBJ whole genome shotgun (WGS) entry which is preliminary data.</text>
</comment>
<feature type="domain" description="Methyltransferase small" evidence="6">
    <location>
        <begin position="108"/>
        <end position="195"/>
    </location>
</feature>
<dbReference type="NCBIfam" id="TIGR03534">
    <property type="entry name" value="RF_mod_PrmC"/>
    <property type="match status" value="1"/>
</dbReference>
<comment type="catalytic activity">
    <reaction evidence="4 5">
        <text>L-glutaminyl-[peptide chain release factor] + S-adenosyl-L-methionine = N(5)-methyl-L-glutaminyl-[peptide chain release factor] + S-adenosyl-L-homocysteine + H(+)</text>
        <dbReference type="Rhea" id="RHEA:42896"/>
        <dbReference type="Rhea" id="RHEA-COMP:10271"/>
        <dbReference type="Rhea" id="RHEA-COMP:10272"/>
        <dbReference type="ChEBI" id="CHEBI:15378"/>
        <dbReference type="ChEBI" id="CHEBI:30011"/>
        <dbReference type="ChEBI" id="CHEBI:57856"/>
        <dbReference type="ChEBI" id="CHEBI:59789"/>
        <dbReference type="ChEBI" id="CHEBI:61891"/>
        <dbReference type="EC" id="2.1.1.297"/>
    </reaction>
</comment>